<protein>
    <submittedName>
        <fullName evidence="3">Alkaline phosphatase D</fullName>
    </submittedName>
</protein>
<sequence>MKTLSRREFVRISAMGAGAAVLSVGISGCLPQDDDGLTISFKHGVASGDPLAHSVILWARVTPQKSANSVSISWEVATDSNFINLVTNGSTTTSADKDYTVKIDAAGLSSGTTYYYRFRSNGVYSATGRTQTLAEGAVDQVKLAVISCSNYPAGYFHVLNEIARRDDLNAVLHLGDYIYEYARDGYASSDAAAMGREVLPETELFELSDYRTRYALYRTDADMQSFHASLPIISVWDDHEIANDTWREGAENHNDGEGDFSERKAAAIQAYFEWLPIRPFTEGDNETIYRSFHFGDLVDLHMLDTRLIGRDEQLDYADYMDSEGNFDSDTFTADLTDATRTMMGTDQLAWLQGELAADSGAWQVLGNQTLMGKMLLPSSIALQQVSVADYATLAYLYQLYAISQAGGTLTDDQQAYLTANADQLTDANYALVTADNIPYNLDAWDGYYYEREVLFGTVRAYGRNLVVVSGDTHNSWANNLSDASGNAVGVEFAGTSVSSPGMEYYLGTTADDEAGIVSIVDGLQYANLTDRGYLVVTFTASQAQAEWQYVSSVKTESYTMQEDRYHSLTVSHGNNTIG</sequence>
<dbReference type="OrthoDB" id="327733at2"/>
<dbReference type="CDD" id="cd07389">
    <property type="entry name" value="MPP_PhoD"/>
    <property type="match status" value="1"/>
</dbReference>
<accession>A0A4R3IA59</accession>
<keyword evidence="4" id="KW-1185">Reference proteome</keyword>
<dbReference type="PANTHER" id="PTHR43606">
    <property type="entry name" value="PHOSPHATASE, PUTATIVE (AFU_ORTHOLOGUE AFUA_6G08710)-RELATED"/>
    <property type="match status" value="1"/>
</dbReference>
<evidence type="ECO:0000259" key="2">
    <source>
        <dbReference type="Pfam" id="PF16655"/>
    </source>
</evidence>
<proteinExistence type="predicted"/>
<dbReference type="RefSeq" id="WP_132699843.1">
    <property type="nucleotide sequence ID" value="NZ_SLZR01000002.1"/>
</dbReference>
<dbReference type="Proteomes" id="UP000295793">
    <property type="component" value="Unassembled WGS sequence"/>
</dbReference>
<dbReference type="Pfam" id="PF16655">
    <property type="entry name" value="PhoD_N"/>
    <property type="match status" value="1"/>
</dbReference>
<dbReference type="AlphaFoldDB" id="A0A4R3IA59"/>
<evidence type="ECO:0000313" key="4">
    <source>
        <dbReference type="Proteomes" id="UP000295793"/>
    </source>
</evidence>
<name>A0A4R3IA59_9GAMM</name>
<dbReference type="SUPFAM" id="SSF56300">
    <property type="entry name" value="Metallo-dependent phosphatases"/>
    <property type="match status" value="1"/>
</dbReference>
<feature type="domain" description="Phospholipase D N-terminal" evidence="2">
    <location>
        <begin position="43"/>
        <end position="132"/>
    </location>
</feature>
<dbReference type="PROSITE" id="PS51257">
    <property type="entry name" value="PROKAR_LIPOPROTEIN"/>
    <property type="match status" value="1"/>
</dbReference>
<feature type="domain" description="PhoD-like phosphatase metallophosphatase" evidence="1">
    <location>
        <begin position="143"/>
        <end position="547"/>
    </location>
</feature>
<dbReference type="Pfam" id="PF09423">
    <property type="entry name" value="PhoD"/>
    <property type="match status" value="1"/>
</dbReference>
<dbReference type="EMBL" id="SLZR01000002">
    <property type="protein sequence ID" value="TCS43170.1"/>
    <property type="molecule type" value="Genomic_DNA"/>
</dbReference>
<evidence type="ECO:0000313" key="3">
    <source>
        <dbReference type="EMBL" id="TCS43170.1"/>
    </source>
</evidence>
<evidence type="ECO:0000259" key="1">
    <source>
        <dbReference type="Pfam" id="PF09423"/>
    </source>
</evidence>
<organism evidence="3 4">
    <name type="scientific">Reinekea marinisedimentorum</name>
    <dbReference type="NCBI Taxonomy" id="230495"/>
    <lineage>
        <taxon>Bacteria</taxon>
        <taxon>Pseudomonadati</taxon>
        <taxon>Pseudomonadota</taxon>
        <taxon>Gammaproteobacteria</taxon>
        <taxon>Oceanospirillales</taxon>
        <taxon>Saccharospirillaceae</taxon>
        <taxon>Reinekea</taxon>
    </lineage>
</organism>
<dbReference type="InterPro" id="IPR032093">
    <property type="entry name" value="PhoD_N"/>
</dbReference>
<dbReference type="Gene3D" id="3.60.21.70">
    <property type="entry name" value="PhoD-like phosphatase"/>
    <property type="match status" value="1"/>
</dbReference>
<dbReference type="InterPro" id="IPR052900">
    <property type="entry name" value="Phospholipid_Metab_Enz"/>
</dbReference>
<dbReference type="InterPro" id="IPR038607">
    <property type="entry name" value="PhoD-like_sf"/>
</dbReference>
<dbReference type="Gene3D" id="2.60.40.380">
    <property type="entry name" value="Purple acid phosphatase-like, N-terminal"/>
    <property type="match status" value="1"/>
</dbReference>
<reference evidence="3 4" key="1">
    <citation type="submission" date="2019-03" db="EMBL/GenBank/DDBJ databases">
        <title>Genomic Encyclopedia of Archaeal and Bacterial Type Strains, Phase II (KMG-II): from individual species to whole genera.</title>
        <authorList>
            <person name="Goeker M."/>
        </authorList>
    </citation>
    <scope>NUCLEOTIDE SEQUENCE [LARGE SCALE GENOMIC DNA]</scope>
    <source>
        <strain evidence="3 4">DSM 15388</strain>
    </source>
</reference>
<gene>
    <name evidence="3" type="ORF">BCF53_102196</name>
</gene>
<dbReference type="InterPro" id="IPR029052">
    <property type="entry name" value="Metallo-depent_PP-like"/>
</dbReference>
<dbReference type="PANTHER" id="PTHR43606:SF2">
    <property type="entry name" value="ALKALINE PHOSPHATASE FAMILY PROTEIN (AFU_ORTHOLOGUE AFUA_5G03860)"/>
    <property type="match status" value="1"/>
</dbReference>
<comment type="caution">
    <text evidence="3">The sequence shown here is derived from an EMBL/GenBank/DDBJ whole genome shotgun (WGS) entry which is preliminary data.</text>
</comment>
<dbReference type="InterPro" id="IPR018946">
    <property type="entry name" value="PhoD-like_MPP"/>
</dbReference>